<accession>A0A7J8UTM1</accession>
<evidence type="ECO:0000313" key="2">
    <source>
        <dbReference type="Proteomes" id="UP000593573"/>
    </source>
</evidence>
<comment type="caution">
    <text evidence="1">The sequence shown here is derived from an EMBL/GenBank/DDBJ whole genome shotgun (WGS) entry which is preliminary data.</text>
</comment>
<protein>
    <submittedName>
        <fullName evidence="1">Uncharacterized protein</fullName>
    </submittedName>
</protein>
<sequence>MKFNALFKKKASQYSYTDSSESPLNYAKIAVDGNNMFWRKRKSPEEVIRVLCTEVEDDDGAKRLKQEEVANRSDLRTGIEIENLDQSVNSNFIGPTATKSSKIPIWSSFWRQKLIKKCMEKVRRSYGLLNRIDVEVKGYRGRLCLAWKADISVNLRSFSKSHIDVTLKEEGVKEE</sequence>
<dbReference type="EMBL" id="JABFAB010000007">
    <property type="protein sequence ID" value="MBA0653740.1"/>
    <property type="molecule type" value="Genomic_DNA"/>
</dbReference>
<reference evidence="1 2" key="1">
    <citation type="journal article" date="2019" name="Genome Biol. Evol.">
        <title>Insights into the evolution of the New World diploid cottons (Gossypium, subgenus Houzingenia) based on genome sequencing.</title>
        <authorList>
            <person name="Grover C.E."/>
            <person name="Arick M.A. 2nd"/>
            <person name="Thrash A."/>
            <person name="Conover J.L."/>
            <person name="Sanders W.S."/>
            <person name="Peterson D.G."/>
            <person name="Frelichowski J.E."/>
            <person name="Scheffler J.A."/>
            <person name="Scheffler B.E."/>
            <person name="Wendel J.F."/>
        </authorList>
    </citation>
    <scope>NUCLEOTIDE SEQUENCE [LARGE SCALE GENOMIC DNA]</scope>
    <source>
        <strain evidence="1">57</strain>
        <tissue evidence="1">Leaf</tissue>
    </source>
</reference>
<organism evidence="1 2">
    <name type="scientific">Gossypium klotzschianum</name>
    <dbReference type="NCBI Taxonomy" id="34286"/>
    <lineage>
        <taxon>Eukaryota</taxon>
        <taxon>Viridiplantae</taxon>
        <taxon>Streptophyta</taxon>
        <taxon>Embryophyta</taxon>
        <taxon>Tracheophyta</taxon>
        <taxon>Spermatophyta</taxon>
        <taxon>Magnoliopsida</taxon>
        <taxon>eudicotyledons</taxon>
        <taxon>Gunneridae</taxon>
        <taxon>Pentapetalae</taxon>
        <taxon>rosids</taxon>
        <taxon>malvids</taxon>
        <taxon>Malvales</taxon>
        <taxon>Malvaceae</taxon>
        <taxon>Malvoideae</taxon>
        <taxon>Gossypium</taxon>
    </lineage>
</organism>
<dbReference type="Proteomes" id="UP000593573">
    <property type="component" value="Unassembled WGS sequence"/>
</dbReference>
<name>A0A7J8UTM1_9ROSI</name>
<keyword evidence="2" id="KW-1185">Reference proteome</keyword>
<proteinExistence type="predicted"/>
<evidence type="ECO:0000313" key="1">
    <source>
        <dbReference type="EMBL" id="MBA0653740.1"/>
    </source>
</evidence>
<dbReference type="AlphaFoldDB" id="A0A7J8UTM1"/>
<gene>
    <name evidence="1" type="ORF">Goklo_020879</name>
</gene>